<dbReference type="AlphaFoldDB" id="M0L9T5"/>
<dbReference type="Gene3D" id="1.10.30.50">
    <property type="match status" value="1"/>
</dbReference>
<evidence type="ECO:0000313" key="4">
    <source>
        <dbReference type="Proteomes" id="UP000011524"/>
    </source>
</evidence>
<reference evidence="3 4" key="1">
    <citation type="journal article" date="2014" name="PLoS Genet.">
        <title>Phylogenetically driven sequencing of extremely halophilic archaea reveals strategies for static and dynamic osmo-response.</title>
        <authorList>
            <person name="Becker E.A."/>
            <person name="Seitzer P.M."/>
            <person name="Tritt A."/>
            <person name="Larsen D."/>
            <person name="Krusor M."/>
            <person name="Yao A.I."/>
            <person name="Wu D."/>
            <person name="Madern D."/>
            <person name="Eisen J.A."/>
            <person name="Darling A.E."/>
            <person name="Facciotti M.T."/>
        </authorList>
    </citation>
    <scope>NUCLEOTIDE SEQUENCE [LARGE SCALE GENOMIC DNA]</scope>
    <source>
        <strain evidence="4">ATCC 49778 / DSM 6131 / JCM 7785 / NBRC 101032 / NCIMB 13157 / TR-1</strain>
    </source>
</reference>
<feature type="region of interest" description="Disordered" evidence="1">
    <location>
        <begin position="18"/>
        <end position="39"/>
    </location>
</feature>
<gene>
    <name evidence="3" type="ORF">C444_10654</name>
</gene>
<dbReference type="EMBL" id="AOLY01000035">
    <property type="protein sequence ID" value="EMA30337.1"/>
    <property type="molecule type" value="Genomic_DNA"/>
</dbReference>
<protein>
    <submittedName>
        <fullName evidence="3">HNH nuclease</fullName>
    </submittedName>
</protein>
<evidence type="ECO:0000313" key="3">
    <source>
        <dbReference type="EMBL" id="EMA30337.1"/>
    </source>
</evidence>
<evidence type="ECO:0000259" key="2">
    <source>
        <dbReference type="SMART" id="SM00507"/>
    </source>
</evidence>
<dbReference type="InterPro" id="IPR052892">
    <property type="entry name" value="NA-targeting_endonuclease"/>
</dbReference>
<keyword evidence="4" id="KW-1185">Reference proteome</keyword>
<sequence length="135" mass="15012">MGCSPSYARRFSYDDKKGGFQKEWSKSNQSEKVSPGSRTKIINRDGGSCLRCGLEDDAALEVHHVLPVSQGGTNDDQNLATLCSHCHEAAHGGSKTSGKTVYEQGDFRDWIQETDRCFEERSESLGSRQMKISDY</sequence>
<dbReference type="GO" id="GO:0008270">
    <property type="term" value="F:zinc ion binding"/>
    <property type="evidence" value="ECO:0007669"/>
    <property type="project" value="InterPro"/>
</dbReference>
<dbReference type="GO" id="GO:0004519">
    <property type="term" value="F:endonuclease activity"/>
    <property type="evidence" value="ECO:0007669"/>
    <property type="project" value="InterPro"/>
</dbReference>
<dbReference type="GO" id="GO:0003676">
    <property type="term" value="F:nucleic acid binding"/>
    <property type="evidence" value="ECO:0007669"/>
    <property type="project" value="InterPro"/>
</dbReference>
<dbReference type="SMART" id="SM00507">
    <property type="entry name" value="HNHc"/>
    <property type="match status" value="1"/>
</dbReference>
<dbReference type="PANTHER" id="PTHR33877:SF1">
    <property type="entry name" value="TYPE IV METHYL-DIRECTED RESTRICTION ENZYME ECOKMCRA"/>
    <property type="match status" value="1"/>
</dbReference>
<comment type="caution">
    <text evidence="3">The sequence shown here is derived from an EMBL/GenBank/DDBJ whole genome shotgun (WGS) entry which is preliminary data.</text>
</comment>
<dbReference type="Proteomes" id="UP000011524">
    <property type="component" value="Unassembled WGS sequence"/>
</dbReference>
<dbReference type="InterPro" id="IPR003615">
    <property type="entry name" value="HNH_nuc"/>
</dbReference>
<feature type="domain" description="HNH nuclease" evidence="2">
    <location>
        <begin position="36"/>
        <end position="88"/>
    </location>
</feature>
<dbReference type="InterPro" id="IPR002711">
    <property type="entry name" value="HNH"/>
</dbReference>
<dbReference type="Pfam" id="PF01844">
    <property type="entry name" value="HNH"/>
    <property type="match status" value="1"/>
</dbReference>
<dbReference type="PANTHER" id="PTHR33877">
    <property type="entry name" value="SLL1193 PROTEIN"/>
    <property type="match status" value="1"/>
</dbReference>
<dbReference type="CDD" id="cd00085">
    <property type="entry name" value="HNHc"/>
    <property type="match status" value="1"/>
</dbReference>
<organism evidence="3 4">
    <name type="scientific">Haloarcula japonica (strain ATCC 49778 / DSM 6131 / JCM 7785 / NBRC 101032 / NCIMB 13157 / TR-1)</name>
    <dbReference type="NCBI Taxonomy" id="1227453"/>
    <lineage>
        <taxon>Archaea</taxon>
        <taxon>Methanobacteriati</taxon>
        <taxon>Methanobacteriota</taxon>
        <taxon>Stenosarchaea group</taxon>
        <taxon>Halobacteria</taxon>
        <taxon>Halobacteriales</taxon>
        <taxon>Haloarculaceae</taxon>
        <taxon>Haloarcula</taxon>
    </lineage>
</organism>
<dbReference type="eggNOG" id="arCOG03898">
    <property type="taxonomic scope" value="Archaea"/>
</dbReference>
<accession>M0L9T5</accession>
<proteinExistence type="predicted"/>
<evidence type="ECO:0000256" key="1">
    <source>
        <dbReference type="SAM" id="MobiDB-lite"/>
    </source>
</evidence>
<name>M0L9T5_HALJT</name>